<feature type="region of interest" description="Disordered" evidence="7">
    <location>
        <begin position="604"/>
        <end position="630"/>
    </location>
</feature>
<dbReference type="OrthoDB" id="5393256at2759"/>
<dbReference type="GO" id="GO:0071467">
    <property type="term" value="P:cellular response to pH"/>
    <property type="evidence" value="ECO:0007669"/>
    <property type="project" value="TreeGrafter"/>
</dbReference>
<evidence type="ECO:0000256" key="7">
    <source>
        <dbReference type="SAM" id="MobiDB-lite"/>
    </source>
</evidence>
<evidence type="ECO:0000256" key="5">
    <source>
        <dbReference type="ARBA" id="ARBA00038109"/>
    </source>
</evidence>
<reference evidence="9" key="1">
    <citation type="submission" date="2020-10" db="EMBL/GenBank/DDBJ databases">
        <authorList>
            <person name="Palmer J.M."/>
        </authorList>
    </citation>
    <scope>NUCLEOTIDE SEQUENCE</scope>
    <source>
        <strain evidence="9">UCD 2041</strain>
    </source>
</reference>
<organism evidence="9 10">
    <name type="scientific">Dekkera bruxellensis</name>
    <name type="common">Brettanomyces custersii</name>
    <dbReference type="NCBI Taxonomy" id="5007"/>
    <lineage>
        <taxon>Eukaryota</taxon>
        <taxon>Fungi</taxon>
        <taxon>Dikarya</taxon>
        <taxon>Ascomycota</taxon>
        <taxon>Saccharomycotina</taxon>
        <taxon>Pichiomycetes</taxon>
        <taxon>Pichiales</taxon>
        <taxon>Pichiaceae</taxon>
        <taxon>Brettanomyces</taxon>
    </lineage>
</organism>
<keyword evidence="3 8" id="KW-1133">Transmembrane helix</keyword>
<feature type="transmembrane region" description="Helical" evidence="8">
    <location>
        <begin position="309"/>
        <end position="329"/>
    </location>
</feature>
<dbReference type="EMBL" id="CP063136">
    <property type="protein sequence ID" value="QOU21568.1"/>
    <property type="molecule type" value="Genomic_DNA"/>
</dbReference>
<keyword evidence="4 8" id="KW-0472">Membrane</keyword>
<evidence type="ECO:0000256" key="3">
    <source>
        <dbReference type="ARBA" id="ARBA00022989"/>
    </source>
</evidence>
<proteinExistence type="inferred from homology"/>
<feature type="transmembrane region" description="Helical" evidence="8">
    <location>
        <begin position="103"/>
        <end position="125"/>
    </location>
</feature>
<dbReference type="Proteomes" id="UP000663131">
    <property type="component" value="Chromosome 8"/>
</dbReference>
<evidence type="ECO:0000313" key="10">
    <source>
        <dbReference type="Proteomes" id="UP000663131"/>
    </source>
</evidence>
<evidence type="ECO:0000256" key="1">
    <source>
        <dbReference type="ARBA" id="ARBA00004141"/>
    </source>
</evidence>
<reference evidence="9" key="2">
    <citation type="journal article" name="BMC Genomics">
        <title>New genome assemblies reveal patterns of domestication and adaptation across Brettanomyces (Dekkera) species.</title>
        <authorList>
            <person name="Roach M.J."/>
            <person name="Borneman A.R."/>
        </authorList>
    </citation>
    <scope>NUCLEOTIDE SEQUENCE</scope>
    <source>
        <strain evidence="9">UCD 2041</strain>
    </source>
</reference>
<dbReference type="PANTHER" id="PTHR35779:SF1">
    <property type="entry name" value="PH-RESPONSE REGULATOR PROTEIN PALH_RIM21"/>
    <property type="match status" value="1"/>
</dbReference>
<keyword evidence="2 8" id="KW-0812">Transmembrane</keyword>
<dbReference type="PANTHER" id="PTHR35779">
    <property type="entry name" value="PH-RESPONSE REGULATOR PROTEIN PALH/RIM21"/>
    <property type="match status" value="1"/>
</dbReference>
<name>A0A871RCS1_DEKBR</name>
<dbReference type="RefSeq" id="XP_041138061.1">
    <property type="nucleotide sequence ID" value="XM_041279847.1"/>
</dbReference>
<dbReference type="KEGG" id="bbrx:BRETT_001293"/>
<dbReference type="GeneID" id="64573218"/>
<evidence type="ECO:0000256" key="4">
    <source>
        <dbReference type="ARBA" id="ARBA00023136"/>
    </source>
</evidence>
<protein>
    <recommendedName>
        <fullName evidence="6">pH-response regulator protein palH/RIM21</fullName>
    </recommendedName>
</protein>
<feature type="compositionally biased region" description="Basic and acidic residues" evidence="7">
    <location>
        <begin position="604"/>
        <end position="614"/>
    </location>
</feature>
<dbReference type="Pfam" id="PF08733">
    <property type="entry name" value="PalH"/>
    <property type="match status" value="1"/>
</dbReference>
<comment type="subcellular location">
    <subcellularLocation>
        <location evidence="1">Membrane</location>
        <topology evidence="1">Multi-pass membrane protein</topology>
    </subcellularLocation>
</comment>
<feature type="compositionally biased region" description="Low complexity" evidence="7">
    <location>
        <begin position="615"/>
        <end position="624"/>
    </location>
</feature>
<evidence type="ECO:0000313" key="9">
    <source>
        <dbReference type="EMBL" id="QOU21568.1"/>
    </source>
</evidence>
<dbReference type="GO" id="GO:0005886">
    <property type="term" value="C:plasma membrane"/>
    <property type="evidence" value="ECO:0007669"/>
    <property type="project" value="TreeGrafter"/>
</dbReference>
<comment type="similarity">
    <text evidence="5">Belongs to the palH/RIM21 family.</text>
</comment>
<feature type="transmembrane region" description="Helical" evidence="8">
    <location>
        <begin position="179"/>
        <end position="204"/>
    </location>
</feature>
<feature type="transmembrane region" description="Helical" evidence="8">
    <location>
        <begin position="269"/>
        <end position="297"/>
    </location>
</feature>
<sequence>MKSQFKNIDWRIPEQVTESYPSCKDFALDEGVLVTDKGVFRLKDRAQYAFKAICENGQPVLSSMNTVFSRLGLAVTPIEKLSWHKYISHSTDSTMLPRFRYSIYPLVYSLCTGMVIILYCTSLLFTKHYITAFRPGFLMKSSCLVACAQVVAINVYSMVNIFHQGLDGKCSSTELLNKLTFSTGFNVVYLIVFLLLLLSQVNIVKRLYPRRNESKFILIIGTTLVIITEALWATANFLSQSRGFAYSSVAITSSDSTDSESSDENDENVIVLILPVFVYLLEISLSVLYTCLIYLYCLSKKRYAFKSSMIITTLLTIVAINSPIAFFLADISNVWVNKFSSFFSMASYVITNVATWEWLNQLEQVEKDDQQKNLLGRRFFLDDYIEEEYDDAGPEYGSKAGLSDAETGTRVLNAPTDTGNSLAVSSSGQTYNLKDLHGSKFKEQLSRYRDKIEKTFIESIRGIDLKQPLRQGLPEKVDDGEESGIDLSTRSPDRDVYIYRKKEVVFPESAMESAFSNSNNRMEEPRAEEPEISRIKAVSGIIPALGVGLKRRFWGKDKNVINHRMKTLSGVDNAKDKGIDKGIDNVKDTPRLKILGLNDSLRVDELQPDSRNEENSSSTEESSSMYTGTDVYSGASLPSVLRSLSFDPSVHFEFGSDSETGAE</sequence>
<feature type="transmembrane region" description="Helical" evidence="8">
    <location>
        <begin position="137"/>
        <end position="159"/>
    </location>
</feature>
<feature type="transmembrane region" description="Helical" evidence="8">
    <location>
        <begin position="216"/>
        <end position="235"/>
    </location>
</feature>
<evidence type="ECO:0000256" key="2">
    <source>
        <dbReference type="ARBA" id="ARBA00022692"/>
    </source>
</evidence>
<dbReference type="AlphaFoldDB" id="A0A871RCS1"/>
<evidence type="ECO:0000256" key="6">
    <source>
        <dbReference type="ARBA" id="ARBA00040155"/>
    </source>
</evidence>
<accession>A0A871RCS1</accession>
<gene>
    <name evidence="9" type="ORF">BRETT_001293</name>
</gene>
<dbReference type="InterPro" id="IPR014844">
    <property type="entry name" value="PalH"/>
</dbReference>
<evidence type="ECO:0000256" key="8">
    <source>
        <dbReference type="SAM" id="Phobius"/>
    </source>
</evidence>